<dbReference type="SUPFAM" id="SSF47226">
    <property type="entry name" value="Histidine-containing phosphotransfer domain, HPT domain"/>
    <property type="match status" value="2"/>
</dbReference>
<organism evidence="5 6">
    <name type="scientific">Massilia cavernae</name>
    <dbReference type="NCBI Taxonomy" id="2320864"/>
    <lineage>
        <taxon>Bacteria</taxon>
        <taxon>Pseudomonadati</taxon>
        <taxon>Pseudomonadota</taxon>
        <taxon>Betaproteobacteria</taxon>
        <taxon>Burkholderiales</taxon>
        <taxon>Oxalobacteraceae</taxon>
        <taxon>Telluria group</taxon>
        <taxon>Massilia</taxon>
    </lineage>
</organism>
<proteinExistence type="predicted"/>
<dbReference type="InterPro" id="IPR058661">
    <property type="entry name" value="FimL_2nd"/>
</dbReference>
<dbReference type="Pfam" id="PF26379">
    <property type="entry name" value="FimL_2nd"/>
    <property type="match status" value="1"/>
</dbReference>
<feature type="domain" description="HPt" evidence="4">
    <location>
        <begin position="618"/>
        <end position="725"/>
    </location>
</feature>
<keyword evidence="6" id="KW-1185">Reference proteome</keyword>
<dbReference type="Pfam" id="PF01627">
    <property type="entry name" value="Hpt"/>
    <property type="match status" value="1"/>
</dbReference>
<dbReference type="SMART" id="SM00073">
    <property type="entry name" value="HPT"/>
    <property type="match status" value="1"/>
</dbReference>
<evidence type="ECO:0000256" key="1">
    <source>
        <dbReference type="ARBA" id="ARBA00023012"/>
    </source>
</evidence>
<protein>
    <recommendedName>
        <fullName evidence="4">HPt domain-containing protein</fullName>
    </recommendedName>
</protein>
<dbReference type="OrthoDB" id="8771524at2"/>
<dbReference type="RefSeq" id="WP_119812690.1">
    <property type="nucleotide sequence ID" value="NZ_QYUP01000154.1"/>
</dbReference>
<dbReference type="PROSITE" id="PS50894">
    <property type="entry name" value="HPT"/>
    <property type="match status" value="1"/>
</dbReference>
<name>A0A418XEM6_9BURK</name>
<feature type="region of interest" description="Disordered" evidence="3">
    <location>
        <begin position="727"/>
        <end position="772"/>
    </location>
</feature>
<reference evidence="5 6" key="1">
    <citation type="submission" date="2018-09" db="EMBL/GenBank/DDBJ databases">
        <authorList>
            <person name="Zhu H."/>
        </authorList>
    </citation>
    <scope>NUCLEOTIDE SEQUENCE [LARGE SCALE GENOMIC DNA]</scope>
    <source>
        <strain evidence="5 6">K1S02-61</strain>
    </source>
</reference>
<sequence length="772" mass="82813">MTDSSHAPRFDTGPLSWVMSEIRDALVRSRDALLEAATRGRDGQATSLQHARAHLHQAHGALQMVDVDGVGTLTQAAEEALGRFRDGTLPCDAAGAQAVAGLYQAVIEYLEELLSGAPPQPARLFPYYRDVLALLDAGRIHPSDLLFTDLSAPVALPARAPGAAPDYAAARARFEKNLLPFLKSSDEATRRSHASVMAQAVAEVEEAQQDPAARSFWLAMRSFAELAAAGQLAGDLYVKQLFGLINLQMRRLSQGQGSLPEAMLRDALFFIAAAPEPLETARPLRRAYRLDGMVPADYDARRYGRIDAQALKEAREALAQAQSTWDKVAAGIDPALESGFENALLVLEDASARLGAAALAQLLRELGRVAKDSLASGRSEQFGLEMATALLFVEHGLDQIRQLPPGFEAQAEVVGARLLALAAGETPPAAPEWQGDLSRQIQQGQTVAVVAGELKAGLRQVEKVLDDYYADASRRPTLAQIDPVLHQLYGALAVLDQDAAMRAAAHVRTRVAALAAGDDSDPAAETASLQNIARNVGALGFFTDMLGQNVDDARERFEFDQQEGMFRPVPFEKAPVADTPFDQEAEEIQAAPAPAEAHAEAHAAEPAEPEPEATPQGDAAIEAELLEIFIGEAQEVLAFVHATLPAARGEPSNQETLTLLRRSFHTLKGSGRMVGLDSFADAAAAVERVMNVWLSEARAASETCLPCLSHAAARAAWVDQLGDRRPFSRRHGRKRRGACRRPRAGDAARSSWPEPGRSAPPPETARPAAVAT</sequence>
<evidence type="ECO:0000313" key="5">
    <source>
        <dbReference type="EMBL" id="RJG10840.1"/>
    </source>
</evidence>
<keyword evidence="1" id="KW-0902">Two-component regulatory system</keyword>
<feature type="modified residue" description="Phosphohistidine" evidence="2">
    <location>
        <position position="665"/>
    </location>
</feature>
<dbReference type="InterPro" id="IPR008207">
    <property type="entry name" value="Sig_transdc_His_kin_Hpt_dom"/>
</dbReference>
<dbReference type="GO" id="GO:0000160">
    <property type="term" value="P:phosphorelay signal transduction system"/>
    <property type="evidence" value="ECO:0007669"/>
    <property type="project" value="UniProtKB-KW"/>
</dbReference>
<evidence type="ECO:0000256" key="3">
    <source>
        <dbReference type="SAM" id="MobiDB-lite"/>
    </source>
</evidence>
<accession>A0A418XEM6</accession>
<dbReference type="InterPro" id="IPR036641">
    <property type="entry name" value="HPT_dom_sf"/>
</dbReference>
<evidence type="ECO:0000259" key="4">
    <source>
        <dbReference type="PROSITE" id="PS50894"/>
    </source>
</evidence>
<dbReference type="Gene3D" id="1.20.120.160">
    <property type="entry name" value="HPT domain"/>
    <property type="match status" value="2"/>
</dbReference>
<keyword evidence="2" id="KW-0597">Phosphoprotein</keyword>
<evidence type="ECO:0000313" key="6">
    <source>
        <dbReference type="Proteomes" id="UP000284006"/>
    </source>
</evidence>
<dbReference type="CDD" id="cd00088">
    <property type="entry name" value="HPT"/>
    <property type="match status" value="1"/>
</dbReference>
<dbReference type="Proteomes" id="UP000284006">
    <property type="component" value="Unassembled WGS sequence"/>
</dbReference>
<dbReference type="AlphaFoldDB" id="A0A418XEM6"/>
<feature type="compositionally biased region" description="Basic residues" evidence="3">
    <location>
        <begin position="727"/>
        <end position="742"/>
    </location>
</feature>
<evidence type="ECO:0000256" key="2">
    <source>
        <dbReference type="PROSITE-ProRule" id="PRU00110"/>
    </source>
</evidence>
<feature type="region of interest" description="Disordered" evidence="3">
    <location>
        <begin position="587"/>
        <end position="615"/>
    </location>
</feature>
<comment type="caution">
    <text evidence="5">The sequence shown here is derived from an EMBL/GenBank/DDBJ whole genome shotgun (WGS) entry which is preliminary data.</text>
</comment>
<gene>
    <name evidence="5" type="ORF">D3872_21235</name>
</gene>
<dbReference type="GO" id="GO:0004672">
    <property type="term" value="F:protein kinase activity"/>
    <property type="evidence" value="ECO:0007669"/>
    <property type="project" value="UniProtKB-ARBA"/>
</dbReference>
<dbReference type="EMBL" id="QYUP01000154">
    <property type="protein sequence ID" value="RJG10840.1"/>
    <property type="molecule type" value="Genomic_DNA"/>
</dbReference>